<evidence type="ECO:0000256" key="19">
    <source>
        <dbReference type="PIRSR" id="PIRSR001500-1"/>
    </source>
</evidence>
<evidence type="ECO:0000256" key="20">
    <source>
        <dbReference type="PIRSR" id="PIRSR001500-2"/>
    </source>
</evidence>
<name>G8LNE4_9ENTR</name>
<comment type="subcellular location">
    <subcellularLocation>
        <location evidence="3">Cytoplasm</location>
    </subcellularLocation>
</comment>
<dbReference type="PROSITE" id="PS00858">
    <property type="entry name" value="PREPHENATE_DEHYDR_2"/>
    <property type="match status" value="1"/>
</dbReference>
<evidence type="ECO:0000256" key="3">
    <source>
        <dbReference type="ARBA" id="ARBA00004496"/>
    </source>
</evidence>
<dbReference type="FunFam" id="3.40.190.10:FF:000034">
    <property type="entry name" value="Chorismate mutase/prephenate dehydratase"/>
    <property type="match status" value="1"/>
</dbReference>
<keyword evidence="13" id="KW-0413">Isomerase</keyword>
<feature type="domain" description="Prephenate dehydratase" evidence="22">
    <location>
        <begin position="134"/>
        <end position="314"/>
    </location>
</feature>
<keyword evidence="12" id="KW-0584">Phenylalanine biosynthesis</keyword>
<gene>
    <name evidence="24" type="primary">pheA</name>
    <name evidence="24" type="ORF">EcWSU1_03406</name>
</gene>
<dbReference type="CDD" id="cd04905">
    <property type="entry name" value="ACT_CM-PDT"/>
    <property type="match status" value="1"/>
</dbReference>
<dbReference type="InterPro" id="IPR002701">
    <property type="entry name" value="CM_II_prokaryot"/>
</dbReference>
<evidence type="ECO:0000313" key="25">
    <source>
        <dbReference type="Proteomes" id="UP000007838"/>
    </source>
</evidence>
<dbReference type="InterPro" id="IPR036979">
    <property type="entry name" value="CM_dom_sf"/>
</dbReference>
<dbReference type="InterPro" id="IPR001086">
    <property type="entry name" value="Preph_deHydtase"/>
</dbReference>
<feature type="binding site" evidence="19">
    <location>
        <position position="68"/>
    </location>
    <ligand>
        <name>substrate</name>
    </ligand>
</feature>
<comment type="function">
    <text evidence="2">Catalyzes the Claisen rearrangement of chorismate to prephenate and the decarboxylation/dehydration of prephenate to phenylpyruvate.</text>
</comment>
<dbReference type="InterPro" id="IPR036263">
    <property type="entry name" value="Chorismate_II_sf"/>
</dbReference>
<dbReference type="Pfam" id="PF01817">
    <property type="entry name" value="CM_2"/>
    <property type="match status" value="1"/>
</dbReference>
<evidence type="ECO:0000256" key="9">
    <source>
        <dbReference type="ARBA" id="ARBA00022490"/>
    </source>
</evidence>
<dbReference type="Pfam" id="PF00800">
    <property type="entry name" value="PDT"/>
    <property type="match status" value="1"/>
</dbReference>
<dbReference type="UniPathway" id="UPA00120">
    <property type="reaction ID" value="UER00203"/>
</dbReference>
<evidence type="ECO:0000259" key="22">
    <source>
        <dbReference type="PROSITE" id="PS51171"/>
    </source>
</evidence>
<dbReference type="SMART" id="SM00830">
    <property type="entry name" value="CM_2"/>
    <property type="match status" value="1"/>
</dbReference>
<dbReference type="SUPFAM" id="SSF55021">
    <property type="entry name" value="ACT-like"/>
    <property type="match status" value="1"/>
</dbReference>
<dbReference type="NCBIfam" id="TIGR01797">
    <property type="entry name" value="CM_P_1"/>
    <property type="match status" value="1"/>
</dbReference>
<feature type="domain" description="Chorismate mutase" evidence="21">
    <location>
        <begin position="30"/>
        <end position="121"/>
    </location>
</feature>
<comment type="catalytic activity">
    <reaction evidence="18">
        <text>prephenate + H(+) = 3-phenylpyruvate + CO2 + H2O</text>
        <dbReference type="Rhea" id="RHEA:21648"/>
        <dbReference type="ChEBI" id="CHEBI:15377"/>
        <dbReference type="ChEBI" id="CHEBI:15378"/>
        <dbReference type="ChEBI" id="CHEBI:16526"/>
        <dbReference type="ChEBI" id="CHEBI:18005"/>
        <dbReference type="ChEBI" id="CHEBI:29934"/>
        <dbReference type="EC" id="4.2.1.51"/>
    </reaction>
</comment>
<sequence length="415" mass="46140">MIKNAKTNNKASHSGRPFLLITINETGNTMTPENPLLDLRVKISALDEKLLALLAERRTLAIEVGKAKLDSHRPVRDIDRERDLLERLIQLGKAHHLDAHYITRLFQLIIEDSVLTQQALLQQHLNKTNPHSARVAFLGPKGSYSHLAARQYAARHFEEFIESGCAKFADIFNQVETGQADYAIVPIENTSSGAINDVYDLLQHTTLSLVGEMTIPIDHCVLVSGSTDLSQIETVYSHPQPFQQCSQFLNRYPNWKIEYTESTSAAMEKVMQANSPTVAALGSEAGGALYGLQVLERNLANQTQNITRFVVLARKAINVSEQVPAKTTLLMATGQQAGALVEALLVLRNHNLIMTKLESRPIHGNPWEEMFYLDIQANLESASMQKALRELGEITRSMKVLGCYPSENVVPVDPV</sequence>
<organism evidence="24 25">
    <name type="scientific">Enterobacter ludwigii</name>
    <dbReference type="NCBI Taxonomy" id="299767"/>
    <lineage>
        <taxon>Bacteria</taxon>
        <taxon>Pseudomonadati</taxon>
        <taxon>Pseudomonadota</taxon>
        <taxon>Gammaproteobacteria</taxon>
        <taxon>Enterobacterales</taxon>
        <taxon>Enterobacteriaceae</taxon>
        <taxon>Enterobacter</taxon>
        <taxon>Enterobacter cloacae complex</taxon>
    </lineage>
</organism>
<dbReference type="PROSITE" id="PS51168">
    <property type="entry name" value="CHORISMATE_MUT_2"/>
    <property type="match status" value="1"/>
</dbReference>
<dbReference type="Gene3D" id="3.40.190.10">
    <property type="entry name" value="Periplasmic binding protein-like II"/>
    <property type="match status" value="2"/>
</dbReference>
<dbReference type="UniPathway" id="UPA00121">
    <property type="reaction ID" value="UER00345"/>
</dbReference>
<keyword evidence="15" id="KW-0511">Multifunctional enzyme</keyword>
<comment type="catalytic activity">
    <reaction evidence="1">
        <text>chorismate = prephenate</text>
        <dbReference type="Rhea" id="RHEA:13897"/>
        <dbReference type="ChEBI" id="CHEBI:29748"/>
        <dbReference type="ChEBI" id="CHEBI:29934"/>
        <dbReference type="EC" id="5.4.99.5"/>
    </reaction>
</comment>
<evidence type="ECO:0000259" key="23">
    <source>
        <dbReference type="PROSITE" id="PS51671"/>
    </source>
</evidence>
<dbReference type="GO" id="GO:0009094">
    <property type="term" value="P:L-phenylalanine biosynthetic process"/>
    <property type="evidence" value="ECO:0007669"/>
    <property type="project" value="UniProtKB-UniPathway"/>
</dbReference>
<evidence type="ECO:0000256" key="17">
    <source>
        <dbReference type="ARBA" id="ARBA00031520"/>
    </source>
</evidence>
<feature type="binding site" evidence="19">
    <location>
        <position position="57"/>
    </location>
    <ligand>
        <name>substrate</name>
    </ligand>
</feature>
<dbReference type="KEGG" id="eec:EcWSU1_03406"/>
<dbReference type="PIRSF" id="PIRSF001500">
    <property type="entry name" value="Chor_mut_pdt_Ppr"/>
    <property type="match status" value="1"/>
</dbReference>
<dbReference type="GO" id="GO:0046417">
    <property type="term" value="P:chorismate metabolic process"/>
    <property type="evidence" value="ECO:0007669"/>
    <property type="project" value="InterPro"/>
</dbReference>
<dbReference type="CDD" id="cd13631">
    <property type="entry name" value="PBP2_Ct-PDT_like"/>
    <property type="match status" value="1"/>
</dbReference>
<dbReference type="FunFam" id="1.20.59.10:FF:000002">
    <property type="entry name" value="Chorismate mutase/prephenate dehydratase"/>
    <property type="match status" value="1"/>
</dbReference>
<dbReference type="GO" id="GO:0005737">
    <property type="term" value="C:cytoplasm"/>
    <property type="evidence" value="ECO:0007669"/>
    <property type="project" value="UniProtKB-SubCell"/>
</dbReference>
<dbReference type="eggNOG" id="COG0077">
    <property type="taxonomic scope" value="Bacteria"/>
</dbReference>
<keyword evidence="11" id="KW-0057">Aromatic amino acid biosynthesis</keyword>
<evidence type="ECO:0000256" key="16">
    <source>
        <dbReference type="ARBA" id="ARBA00031175"/>
    </source>
</evidence>
<dbReference type="Gene3D" id="1.20.59.10">
    <property type="entry name" value="Chorismate mutase"/>
    <property type="match status" value="1"/>
</dbReference>
<dbReference type="InterPro" id="IPR045865">
    <property type="entry name" value="ACT-like_dom_sf"/>
</dbReference>
<feature type="binding site" evidence="19">
    <location>
        <position position="113"/>
    </location>
    <ligand>
        <name>substrate</name>
    </ligand>
</feature>
<evidence type="ECO:0000256" key="12">
    <source>
        <dbReference type="ARBA" id="ARBA00023222"/>
    </source>
</evidence>
<evidence type="ECO:0000256" key="1">
    <source>
        <dbReference type="ARBA" id="ARBA00000824"/>
    </source>
</evidence>
<dbReference type="EC" id="4.2.1.51" evidence="7"/>
<dbReference type="InterPro" id="IPR018528">
    <property type="entry name" value="Preph_deHydtase_CS"/>
</dbReference>
<dbReference type="Proteomes" id="UP000007838">
    <property type="component" value="Chromosome"/>
</dbReference>
<evidence type="ECO:0000256" key="7">
    <source>
        <dbReference type="ARBA" id="ARBA00013147"/>
    </source>
</evidence>
<feature type="site" description="Essential for prephenate dehydratase activity" evidence="20">
    <location>
        <position position="307"/>
    </location>
</feature>
<dbReference type="InterPro" id="IPR010952">
    <property type="entry name" value="CM_P_1"/>
</dbReference>
<reference evidence="24 25" key="1">
    <citation type="journal article" date="2011" name="Stand. Genomic Sci.">
        <title>Complete genome of the onion pathogen Enterobacter cloacae EcWSU1.</title>
        <authorList>
            <person name="Humann J.L."/>
            <person name="Wildung M."/>
            <person name="Cheng C.H."/>
            <person name="Lee T."/>
            <person name="Stewart J.E."/>
            <person name="Drew J.C."/>
            <person name="Triplett E.W."/>
            <person name="Main D."/>
            <person name="Schroeder B.K."/>
        </authorList>
    </citation>
    <scope>NUCLEOTIDE SEQUENCE [LARGE SCALE GENOMIC DNA]</scope>
    <source>
        <strain evidence="24 25">EcWSU1</strain>
    </source>
</reference>
<evidence type="ECO:0000256" key="14">
    <source>
        <dbReference type="ARBA" id="ARBA00023239"/>
    </source>
</evidence>
<feature type="binding site" evidence="19">
    <location>
        <position position="77"/>
    </location>
    <ligand>
        <name>substrate</name>
    </ligand>
</feature>
<dbReference type="InterPro" id="IPR008242">
    <property type="entry name" value="Chor_mutase/pphenate_deHydtase"/>
</dbReference>
<comment type="pathway">
    <text evidence="4">Amino-acid biosynthesis; L-phenylalanine biosynthesis; phenylpyruvate from prephenate: step 1/1.</text>
</comment>
<dbReference type="NCBIfam" id="NF008865">
    <property type="entry name" value="PRK11898.1"/>
    <property type="match status" value="1"/>
</dbReference>
<evidence type="ECO:0000256" key="18">
    <source>
        <dbReference type="ARBA" id="ARBA00047848"/>
    </source>
</evidence>
<dbReference type="PROSITE" id="PS51171">
    <property type="entry name" value="PREPHENATE_DEHYDR_3"/>
    <property type="match status" value="1"/>
</dbReference>
<feature type="domain" description="ACT" evidence="23">
    <location>
        <begin position="328"/>
        <end position="405"/>
    </location>
</feature>
<dbReference type="InterPro" id="IPR002912">
    <property type="entry name" value="ACT_dom"/>
</dbReference>
<dbReference type="GO" id="GO:0004106">
    <property type="term" value="F:chorismate mutase activity"/>
    <property type="evidence" value="ECO:0007669"/>
    <property type="project" value="UniProtKB-EC"/>
</dbReference>
<keyword evidence="14" id="KW-0456">Lyase</keyword>
<feature type="binding site" evidence="19">
    <location>
        <position position="40"/>
    </location>
    <ligand>
        <name>substrate</name>
    </ligand>
</feature>
<dbReference type="FunFam" id="3.30.70.260:FF:000022">
    <property type="entry name" value="Chorismate mutase/prephenate dehydratase"/>
    <property type="match status" value="1"/>
</dbReference>
<evidence type="ECO:0000256" key="11">
    <source>
        <dbReference type="ARBA" id="ARBA00023141"/>
    </source>
</evidence>
<dbReference type="PROSITE" id="PS51671">
    <property type="entry name" value="ACT"/>
    <property type="match status" value="1"/>
</dbReference>
<proteinExistence type="predicted"/>
<feature type="binding site" evidence="19">
    <location>
        <position position="117"/>
    </location>
    <ligand>
        <name>substrate</name>
    </ligand>
</feature>
<evidence type="ECO:0000256" key="5">
    <source>
        <dbReference type="ARBA" id="ARBA00004817"/>
    </source>
</evidence>
<dbReference type="STRING" id="299767.GCA_900068845_00580"/>
<dbReference type="Gene3D" id="3.30.70.260">
    <property type="match status" value="1"/>
</dbReference>
<dbReference type="NCBIfam" id="NF007910">
    <property type="entry name" value="PRK10622.1"/>
    <property type="match status" value="1"/>
</dbReference>
<accession>G8LNE4</accession>
<evidence type="ECO:0000256" key="13">
    <source>
        <dbReference type="ARBA" id="ARBA00023235"/>
    </source>
</evidence>
<evidence type="ECO:0000256" key="10">
    <source>
        <dbReference type="ARBA" id="ARBA00022605"/>
    </source>
</evidence>
<keyword evidence="10" id="KW-0028">Amino-acid biosynthesis</keyword>
<evidence type="ECO:0000256" key="15">
    <source>
        <dbReference type="ARBA" id="ARBA00023268"/>
    </source>
</evidence>
<dbReference type="GO" id="GO:0004664">
    <property type="term" value="F:prephenate dehydratase activity"/>
    <property type="evidence" value="ECO:0007669"/>
    <property type="project" value="UniProtKB-EC"/>
</dbReference>
<dbReference type="PANTHER" id="PTHR21022:SF19">
    <property type="entry name" value="PREPHENATE DEHYDRATASE-RELATED"/>
    <property type="match status" value="1"/>
</dbReference>
<dbReference type="PROSITE" id="PS00857">
    <property type="entry name" value="PREPHENATE_DEHYDR_1"/>
    <property type="match status" value="1"/>
</dbReference>
<dbReference type="HOGENOM" id="CLU_035008_1_0_6"/>
<dbReference type="SUPFAM" id="SSF48600">
    <property type="entry name" value="Chorismate mutase II"/>
    <property type="match status" value="1"/>
</dbReference>
<protein>
    <recommendedName>
        <fullName evidence="8">Bifunctional chorismate mutase/prephenate dehydratase</fullName>
        <ecNumber evidence="7">4.2.1.51</ecNumber>
        <ecNumber evidence="6">5.4.99.5</ecNumber>
    </recommendedName>
    <alternativeName>
        <fullName evidence="17">Chorismate mutase-prephenate dehydratase</fullName>
    </alternativeName>
    <alternativeName>
        <fullName evidence="16">p-protein</fullName>
    </alternativeName>
</protein>
<dbReference type="FunFam" id="3.40.190.10:FF:000044">
    <property type="entry name" value="Chorismate mutase/prephenate dehydratase"/>
    <property type="match status" value="1"/>
</dbReference>
<keyword evidence="9" id="KW-0963">Cytoplasm</keyword>
<evidence type="ECO:0000256" key="8">
    <source>
        <dbReference type="ARBA" id="ARBA00014401"/>
    </source>
</evidence>
<dbReference type="SUPFAM" id="SSF53850">
    <property type="entry name" value="Periplasmic binding protein-like II"/>
    <property type="match status" value="1"/>
</dbReference>
<evidence type="ECO:0000256" key="4">
    <source>
        <dbReference type="ARBA" id="ARBA00004741"/>
    </source>
</evidence>
<evidence type="ECO:0000259" key="21">
    <source>
        <dbReference type="PROSITE" id="PS51168"/>
    </source>
</evidence>
<evidence type="ECO:0000256" key="2">
    <source>
        <dbReference type="ARBA" id="ARBA00002364"/>
    </source>
</evidence>
<dbReference type="PANTHER" id="PTHR21022">
    <property type="entry name" value="PREPHENATE DEHYDRATASE P PROTEIN"/>
    <property type="match status" value="1"/>
</dbReference>
<evidence type="ECO:0000313" key="24">
    <source>
        <dbReference type="EMBL" id="AEW74834.1"/>
    </source>
</evidence>
<dbReference type="eggNOG" id="COG1605">
    <property type="taxonomic scope" value="Bacteria"/>
</dbReference>
<comment type="pathway">
    <text evidence="5">Metabolic intermediate biosynthesis; prephenate biosynthesis; prephenate from chorismate: step 1/1.</text>
</comment>
<feature type="binding site" evidence="19">
    <location>
        <position position="81"/>
    </location>
    <ligand>
        <name>substrate</name>
    </ligand>
</feature>
<evidence type="ECO:0000256" key="6">
    <source>
        <dbReference type="ARBA" id="ARBA00012404"/>
    </source>
</evidence>
<dbReference type="EMBL" id="CP002886">
    <property type="protein sequence ID" value="AEW74834.1"/>
    <property type="molecule type" value="Genomic_DNA"/>
</dbReference>
<dbReference type="AlphaFoldDB" id="G8LNE4"/>
<dbReference type="EC" id="5.4.99.5" evidence="6"/>